<dbReference type="InterPro" id="IPR001851">
    <property type="entry name" value="ABC_transp_permease"/>
</dbReference>
<protein>
    <submittedName>
        <fullName evidence="9">Ribose ABC transporter permease</fullName>
    </submittedName>
</protein>
<evidence type="ECO:0000313" key="9">
    <source>
        <dbReference type="EMBL" id="RNB77662.1"/>
    </source>
</evidence>
<reference evidence="9 10" key="1">
    <citation type="submission" date="2018-10" db="EMBL/GenBank/DDBJ databases">
        <title>Phylogenomics of Brevibacillus.</title>
        <authorList>
            <person name="Dunlap C."/>
        </authorList>
    </citation>
    <scope>NUCLEOTIDE SEQUENCE [LARGE SCALE GENOMIC DNA]</scope>
    <source>
        <strain evidence="9 10">JCM 15085</strain>
    </source>
</reference>
<comment type="caution">
    <text evidence="9">The sequence shown here is derived from an EMBL/GenBank/DDBJ whole genome shotgun (WGS) entry which is preliminary data.</text>
</comment>
<dbReference type="EMBL" id="RHHT01000029">
    <property type="protein sequence ID" value="RNB77662.1"/>
    <property type="molecule type" value="Genomic_DNA"/>
</dbReference>
<name>A0A3M8CPH0_9BACL</name>
<dbReference type="PANTHER" id="PTHR32196">
    <property type="entry name" value="ABC TRANSPORTER PERMEASE PROTEIN YPHD-RELATED-RELATED"/>
    <property type="match status" value="1"/>
</dbReference>
<feature type="transmembrane region" description="Helical" evidence="8">
    <location>
        <begin position="33"/>
        <end position="51"/>
    </location>
</feature>
<feature type="transmembrane region" description="Helical" evidence="8">
    <location>
        <begin position="63"/>
        <end position="82"/>
    </location>
</feature>
<evidence type="ECO:0000256" key="8">
    <source>
        <dbReference type="SAM" id="Phobius"/>
    </source>
</evidence>
<dbReference type="GO" id="GO:0005886">
    <property type="term" value="C:plasma membrane"/>
    <property type="evidence" value="ECO:0007669"/>
    <property type="project" value="UniProtKB-SubCell"/>
</dbReference>
<proteinExistence type="predicted"/>
<evidence type="ECO:0000256" key="7">
    <source>
        <dbReference type="ARBA" id="ARBA00023136"/>
    </source>
</evidence>
<keyword evidence="3" id="KW-1003">Cell membrane</keyword>
<dbReference type="PANTHER" id="PTHR32196:SF21">
    <property type="entry name" value="ABC TRANSPORTER PERMEASE PROTEIN YPHD-RELATED"/>
    <property type="match status" value="1"/>
</dbReference>
<dbReference type="Proteomes" id="UP000281915">
    <property type="component" value="Unassembled WGS sequence"/>
</dbReference>
<dbReference type="RefSeq" id="WP_122913928.1">
    <property type="nucleotide sequence ID" value="NZ_RHHT01000029.1"/>
</dbReference>
<evidence type="ECO:0000256" key="5">
    <source>
        <dbReference type="ARBA" id="ARBA00022692"/>
    </source>
</evidence>
<keyword evidence="6 8" id="KW-1133">Transmembrane helix</keyword>
<feature type="transmembrane region" description="Helical" evidence="8">
    <location>
        <begin position="137"/>
        <end position="154"/>
    </location>
</feature>
<accession>A0A3M8CPH0</accession>
<dbReference type="GO" id="GO:0022857">
    <property type="term" value="F:transmembrane transporter activity"/>
    <property type="evidence" value="ECO:0007669"/>
    <property type="project" value="InterPro"/>
</dbReference>
<keyword evidence="4" id="KW-0997">Cell inner membrane</keyword>
<gene>
    <name evidence="9" type="ORF">EDM58_14385</name>
</gene>
<evidence type="ECO:0000256" key="2">
    <source>
        <dbReference type="ARBA" id="ARBA00022448"/>
    </source>
</evidence>
<feature type="transmembrane region" description="Helical" evidence="8">
    <location>
        <begin position="174"/>
        <end position="196"/>
    </location>
</feature>
<evidence type="ECO:0000256" key="6">
    <source>
        <dbReference type="ARBA" id="ARBA00022989"/>
    </source>
</evidence>
<feature type="transmembrane region" description="Helical" evidence="8">
    <location>
        <begin position="229"/>
        <end position="248"/>
    </location>
</feature>
<keyword evidence="2" id="KW-0813">Transport</keyword>
<sequence length="333" mass="34766">MPKGTSTELEITQNKPNNWKQTLYLIFDKGSTMIGLVLLFVILSIVTTDFLTVDNLINVTRQATVLCIMAVAMTFIIITGGIDLSAGSQIAVSGVAVSGLIVAGVPIPLAVLLAIMIGGLIGLFIGGVVSTQKIPPFIVTLGMTTILSGLAFVYTQGNPIAVSDATFRALGRGYIGPIPIPVIIMVIVVIIGHILLSHTRFGRYVYMIGDNEEAARLCGINVNWVKTGVYVLGGAIMSIAGIILASRLSTGSPNSGTGSELDAIAAVVLGGANLFGGEGKIVGTLMGVAIISILNNGLNLLDVSSYNQLMIKGVVILLAVWLNSIKARKKMSV</sequence>
<evidence type="ECO:0000313" key="10">
    <source>
        <dbReference type="Proteomes" id="UP000281915"/>
    </source>
</evidence>
<feature type="transmembrane region" description="Helical" evidence="8">
    <location>
        <begin position="306"/>
        <end position="325"/>
    </location>
</feature>
<dbReference type="CDD" id="cd06579">
    <property type="entry name" value="TM_PBP1_transp_AraH_like"/>
    <property type="match status" value="1"/>
</dbReference>
<evidence type="ECO:0000256" key="1">
    <source>
        <dbReference type="ARBA" id="ARBA00004651"/>
    </source>
</evidence>
<dbReference type="AlphaFoldDB" id="A0A3M8CPH0"/>
<organism evidence="9 10">
    <name type="scientific">Brevibacillus panacihumi</name>
    <dbReference type="NCBI Taxonomy" id="497735"/>
    <lineage>
        <taxon>Bacteria</taxon>
        <taxon>Bacillati</taxon>
        <taxon>Bacillota</taxon>
        <taxon>Bacilli</taxon>
        <taxon>Bacillales</taxon>
        <taxon>Paenibacillaceae</taxon>
        <taxon>Brevibacillus</taxon>
    </lineage>
</organism>
<feature type="transmembrane region" description="Helical" evidence="8">
    <location>
        <begin position="94"/>
        <end position="125"/>
    </location>
</feature>
<keyword evidence="7 8" id="KW-0472">Membrane</keyword>
<keyword evidence="5 8" id="KW-0812">Transmembrane</keyword>
<evidence type="ECO:0000256" key="3">
    <source>
        <dbReference type="ARBA" id="ARBA00022475"/>
    </source>
</evidence>
<evidence type="ECO:0000256" key="4">
    <source>
        <dbReference type="ARBA" id="ARBA00022519"/>
    </source>
</evidence>
<comment type="subcellular location">
    <subcellularLocation>
        <location evidence="1">Cell membrane</location>
        <topology evidence="1">Multi-pass membrane protein</topology>
    </subcellularLocation>
</comment>
<dbReference type="Pfam" id="PF02653">
    <property type="entry name" value="BPD_transp_2"/>
    <property type="match status" value="1"/>
</dbReference>